<feature type="coiled-coil region" evidence="7">
    <location>
        <begin position="4566"/>
        <end position="4600"/>
    </location>
</feature>
<dbReference type="PANTHER" id="PTHR14514:SF3">
    <property type="entry name" value="NESPRIN-1"/>
    <property type="match status" value="1"/>
</dbReference>
<feature type="coiled-coil region" evidence="7">
    <location>
        <begin position="5630"/>
        <end position="5698"/>
    </location>
</feature>
<dbReference type="FunFam" id="1.20.58.60:FF:000137">
    <property type="entry name" value="nesprin-1 isoform X2"/>
    <property type="match status" value="1"/>
</dbReference>
<keyword evidence="7" id="KW-0175">Coiled coil</keyword>
<dbReference type="FunFam" id="1.20.58.60:FF:000139">
    <property type="entry name" value="nesprin-1 isoform X1"/>
    <property type="match status" value="1"/>
</dbReference>
<evidence type="ECO:0000256" key="6">
    <source>
        <dbReference type="ARBA" id="ARBA00023242"/>
    </source>
</evidence>
<accession>A0A0N8K2E8</accession>
<dbReference type="Pfam" id="PF25034">
    <property type="entry name" value="Spectrin_SYNE1"/>
    <property type="match status" value="1"/>
</dbReference>
<dbReference type="InterPro" id="IPR001589">
    <property type="entry name" value="Actinin_actin-bd_CS"/>
</dbReference>
<evidence type="ECO:0000313" key="11">
    <source>
        <dbReference type="Proteomes" id="UP000034805"/>
    </source>
</evidence>
<proteinExistence type="predicted"/>
<feature type="region of interest" description="Disordered" evidence="8">
    <location>
        <begin position="6080"/>
        <end position="6100"/>
    </location>
</feature>
<dbReference type="FunFam" id="1.10.418.10:FF:000033">
    <property type="entry name" value="nesprin-1 isoform X1"/>
    <property type="match status" value="1"/>
</dbReference>
<keyword evidence="2" id="KW-0597">Phosphoprotein</keyword>
<evidence type="ECO:0000256" key="8">
    <source>
        <dbReference type="SAM" id="MobiDB-lite"/>
    </source>
</evidence>
<feature type="coiled-coil region" evidence="7">
    <location>
        <begin position="1209"/>
        <end position="1270"/>
    </location>
</feature>
<dbReference type="FunFam" id="1.20.58.60:FF:000112">
    <property type="entry name" value="nesprin-1 isoform X4"/>
    <property type="match status" value="1"/>
</dbReference>
<reference evidence="10 11" key="1">
    <citation type="submission" date="2015-08" db="EMBL/GenBank/DDBJ databases">
        <title>The genome of the Asian arowana (Scleropages formosus).</title>
        <authorList>
            <person name="Tan M.H."/>
            <person name="Gan H.M."/>
            <person name="Croft L.J."/>
            <person name="Austin C.M."/>
        </authorList>
    </citation>
    <scope>NUCLEOTIDE SEQUENCE [LARGE SCALE GENOMIC DNA]</scope>
    <source>
        <strain evidence="10">Aro1</strain>
    </source>
</reference>
<evidence type="ECO:0000256" key="4">
    <source>
        <dbReference type="ARBA" id="ARBA00023136"/>
    </source>
</evidence>
<gene>
    <name evidence="10" type="ORF">Z043_103030</name>
</gene>
<feature type="coiled-coil region" evidence="7">
    <location>
        <begin position="4312"/>
        <end position="4356"/>
    </location>
</feature>
<dbReference type="CDD" id="cd21243">
    <property type="entry name" value="CH_SYNE1_rpt2"/>
    <property type="match status" value="1"/>
</dbReference>
<feature type="coiled-coil region" evidence="7">
    <location>
        <begin position="7155"/>
        <end position="7192"/>
    </location>
</feature>
<keyword evidence="6" id="KW-0539">Nucleus</keyword>
<feature type="coiled-coil region" evidence="7">
    <location>
        <begin position="4895"/>
        <end position="4922"/>
    </location>
</feature>
<dbReference type="EMBL" id="JARO02000745">
    <property type="protein sequence ID" value="KPP77537.1"/>
    <property type="molecule type" value="Genomic_DNA"/>
</dbReference>
<comment type="caution">
    <text evidence="10">The sequence shown here is derived from an EMBL/GenBank/DDBJ whole genome shotgun (WGS) entry which is preliminary data.</text>
</comment>
<dbReference type="SMART" id="SM00033">
    <property type="entry name" value="CH"/>
    <property type="match status" value="2"/>
</dbReference>
<feature type="coiled-coil region" evidence="7">
    <location>
        <begin position="5461"/>
        <end position="5488"/>
    </location>
</feature>
<dbReference type="InterPro" id="IPR057057">
    <property type="entry name" value="Spectrin_SYNE1"/>
</dbReference>
<evidence type="ECO:0000259" key="9">
    <source>
        <dbReference type="PROSITE" id="PS50021"/>
    </source>
</evidence>
<dbReference type="GO" id="GO:0003779">
    <property type="term" value="F:actin binding"/>
    <property type="evidence" value="ECO:0007669"/>
    <property type="project" value="UniProtKB-KW"/>
</dbReference>
<feature type="coiled-coil region" evidence="7">
    <location>
        <begin position="2761"/>
        <end position="2788"/>
    </location>
</feature>
<comment type="subcellular location">
    <subcellularLocation>
        <location evidence="1">Nucleus membrane</location>
    </subcellularLocation>
</comment>
<dbReference type="Gene3D" id="1.10.418.10">
    <property type="entry name" value="Calponin-like domain"/>
    <property type="match status" value="2"/>
</dbReference>
<dbReference type="InterPro" id="IPR001715">
    <property type="entry name" value="CH_dom"/>
</dbReference>
<feature type="coiled-coil region" evidence="7">
    <location>
        <begin position="1527"/>
        <end position="1615"/>
    </location>
</feature>
<evidence type="ECO:0000256" key="7">
    <source>
        <dbReference type="SAM" id="Coils"/>
    </source>
</evidence>
<dbReference type="InterPro" id="IPR047291">
    <property type="entry name" value="CH_SYNE1_rpt2"/>
</dbReference>
<name>A0A0N8K2E8_SCLFO</name>
<feature type="region of interest" description="Disordered" evidence="8">
    <location>
        <begin position="123"/>
        <end position="143"/>
    </location>
</feature>
<protein>
    <submittedName>
        <fullName evidence="10">Nesprin-1-like</fullName>
    </submittedName>
</protein>
<dbReference type="Proteomes" id="UP000034805">
    <property type="component" value="Unassembled WGS sequence"/>
</dbReference>
<feature type="compositionally biased region" description="Low complexity" evidence="8">
    <location>
        <begin position="123"/>
        <end position="135"/>
    </location>
</feature>
<dbReference type="PROSITE" id="PS00020">
    <property type="entry name" value="ACTININ_2"/>
    <property type="match status" value="1"/>
</dbReference>
<evidence type="ECO:0000256" key="1">
    <source>
        <dbReference type="ARBA" id="ARBA00004126"/>
    </source>
</evidence>
<feature type="coiled-coil region" evidence="7">
    <location>
        <begin position="5337"/>
        <end position="5371"/>
    </location>
</feature>
<dbReference type="SUPFAM" id="SSF47576">
    <property type="entry name" value="Calponin-homology domain, CH-domain"/>
    <property type="match status" value="1"/>
</dbReference>
<dbReference type="Gene3D" id="1.20.58.60">
    <property type="match status" value="25"/>
</dbReference>
<feature type="coiled-coil region" evidence="7">
    <location>
        <begin position="2203"/>
        <end position="2335"/>
    </location>
</feature>
<dbReference type="SMART" id="SM00150">
    <property type="entry name" value="SPEC"/>
    <property type="match status" value="32"/>
</dbReference>
<feature type="coiled-coil region" evidence="7">
    <location>
        <begin position="693"/>
        <end position="753"/>
    </location>
</feature>
<dbReference type="Pfam" id="PF00435">
    <property type="entry name" value="Spectrin"/>
    <property type="match status" value="1"/>
</dbReference>
<dbReference type="SUPFAM" id="SSF46966">
    <property type="entry name" value="Spectrin repeat"/>
    <property type="match status" value="35"/>
</dbReference>
<evidence type="ECO:0000256" key="2">
    <source>
        <dbReference type="ARBA" id="ARBA00022553"/>
    </source>
</evidence>
<organism evidence="10 11">
    <name type="scientific">Scleropages formosus</name>
    <name type="common">Asian bonytongue</name>
    <name type="synonym">Osteoglossum formosum</name>
    <dbReference type="NCBI Taxonomy" id="113540"/>
    <lineage>
        <taxon>Eukaryota</taxon>
        <taxon>Metazoa</taxon>
        <taxon>Chordata</taxon>
        <taxon>Craniata</taxon>
        <taxon>Vertebrata</taxon>
        <taxon>Euteleostomi</taxon>
        <taxon>Actinopterygii</taxon>
        <taxon>Neopterygii</taxon>
        <taxon>Teleostei</taxon>
        <taxon>Osteoglossocephala</taxon>
        <taxon>Osteoglossomorpha</taxon>
        <taxon>Osteoglossiformes</taxon>
        <taxon>Osteoglossidae</taxon>
        <taxon>Scleropages</taxon>
    </lineage>
</organism>
<dbReference type="InterPro" id="IPR018159">
    <property type="entry name" value="Spectrin/alpha-actinin"/>
</dbReference>
<feature type="domain" description="Calponin-homology (CH)" evidence="9">
    <location>
        <begin position="1"/>
        <end position="93"/>
    </location>
</feature>
<dbReference type="Pfam" id="PF00307">
    <property type="entry name" value="CH"/>
    <property type="match status" value="2"/>
</dbReference>
<evidence type="ECO:0000256" key="5">
    <source>
        <dbReference type="ARBA" id="ARBA00023203"/>
    </source>
</evidence>
<feature type="coiled-coil region" evidence="7">
    <location>
        <begin position="6768"/>
        <end position="6819"/>
    </location>
</feature>
<feature type="domain" description="Calponin-homology (CH)" evidence="9">
    <location>
        <begin position="146"/>
        <end position="251"/>
    </location>
</feature>
<keyword evidence="3" id="KW-0677">Repeat</keyword>
<feature type="coiled-coil region" evidence="7">
    <location>
        <begin position="4183"/>
        <end position="4229"/>
    </location>
</feature>
<dbReference type="InterPro" id="IPR002017">
    <property type="entry name" value="Spectrin_repeat"/>
</dbReference>
<keyword evidence="4" id="KW-0472">Membrane</keyword>
<dbReference type="GO" id="GO:0031965">
    <property type="term" value="C:nuclear membrane"/>
    <property type="evidence" value="ECO:0007669"/>
    <property type="project" value="UniProtKB-SubCell"/>
</dbReference>
<feature type="coiled-coil region" evidence="7">
    <location>
        <begin position="3550"/>
        <end position="3580"/>
    </location>
</feature>
<feature type="non-terminal residue" evidence="10">
    <location>
        <position position="7841"/>
    </location>
</feature>
<dbReference type="PANTHER" id="PTHR14514">
    <property type="entry name" value="PKA ANCHORING PROTEIN"/>
    <property type="match status" value="1"/>
</dbReference>
<feature type="coiled-coil region" evidence="7">
    <location>
        <begin position="1345"/>
        <end position="1372"/>
    </location>
</feature>
<dbReference type="PROSITE" id="PS50021">
    <property type="entry name" value="CH"/>
    <property type="match status" value="2"/>
</dbReference>
<dbReference type="InterPro" id="IPR036872">
    <property type="entry name" value="CH_dom_sf"/>
</dbReference>
<feature type="compositionally biased region" description="Polar residues" evidence="8">
    <location>
        <begin position="2885"/>
        <end position="2899"/>
    </location>
</feature>
<keyword evidence="5" id="KW-0009">Actin-binding</keyword>
<evidence type="ECO:0000313" key="10">
    <source>
        <dbReference type="EMBL" id="KPP77537.1"/>
    </source>
</evidence>
<feature type="coiled-coil region" evidence="7">
    <location>
        <begin position="5746"/>
        <end position="5773"/>
    </location>
</feature>
<evidence type="ECO:0000256" key="3">
    <source>
        <dbReference type="ARBA" id="ARBA00022737"/>
    </source>
</evidence>
<feature type="coiled-coil region" evidence="7">
    <location>
        <begin position="6280"/>
        <end position="6307"/>
    </location>
</feature>
<feature type="coiled-coil region" evidence="7">
    <location>
        <begin position="2919"/>
        <end position="2946"/>
    </location>
</feature>
<feature type="region of interest" description="Disordered" evidence="8">
    <location>
        <begin position="5825"/>
        <end position="5855"/>
    </location>
</feature>
<sequence length="7841" mass="892596">MKRTPPLVVKDLFEDIKDGVMLLALLETLSGQKLPCEQGRQLRRIHWVSNVGTALKFLEGRRIKLVNINATDIVDGRPSIVLGLMWTIILYFQVVLHKGIQNIEELTSSLPAMQALSSSTSSVDSVASSDTASPPIKKKSTPKSQVNARKALLTWVQRTVTKDLGVEVKDFGPSWRTGVAFHAVIHAIRPELVNMDVVRGRSNRENLEDAFSLAEDQLGIPRLLDPEDVDVDKPDDKSIMTYVAQFLKHYPGAHTSEPHEQQEEREQRKVLREMKTSLEQLDRDLIQAQGTQGSLAEKYQSFKAFRVKYEMCTKQIDTLLRPMQQDGKLTVDQALAKQAWDHVSSRFLDWHLQLDRALPDLLGTVGAWLHQAEAALQEEVAIGPVHEETSNNVHRTLEQHKELLMSLEEHHRVFQQIHRDRSVNGVPVHPEQLQDMAERFNHVSMAYQGHLRKLEFWEMKYRVLAFLVLAESKLKTWVIKYSRQESVELLLESYTSFMEEHRFMEQYEITYGALKRTAEAYVQSDSSAEQREGLNHFLSDTSAQWKQLCVELRSVRSMLQEVLSSWERYGSSVAALQAWLEDAERKLAEPESTKREFFQNLPHWIQQHATMNDAGNFLIETCDETVSLELKQQLLLLNGRWRELFVRVKQYAQPNEVDRMRKDLQEGLSSLSSFLDLVIEKMSTSVQVSFLNVRSFVQDLEDIKQKLATAEAQYEKVSHTAQLLAKDTPQEEAAQMRATVATVKDQLNKVREKHLHLQPEAQALLAPLEEMEKHITSFYESLERASVITVARDSDTPGDYKHKCQCDFVVLRSCPRYSDVAVIPRYHGNVQALLTCQQTCSKCLSAVEHGQQSLLRTLSASGTLRHFDTSLLQKRVLDLQGTLQTMVQEAGEWRKHVEANSGLMRRFDESRVELEKVLKAAQVSLKEQGNPEELLEKHTEFFGQIDQRVLSAFLKACDELTDILPEGEHQGLQETVRRLHKQWKDVHTEAPFHLLRLRVHAGSRQLLALLQDCQVELERENDALPTAGSERLVREHRAFFKESGPQAVCEKRLQDMEELCGKLPEGDPAHQTTHSCRVAISKLAAQVDNTYQVLLQHPDKWEEFTSRCSMLDSWISSKESQLRELKVQASDPDAHGWVKTTLEEMRRDAEEQQGNLGWLETRLAALMEVCLEGDFHQQRDVLTKLSSDHESLLSSLAEVEDTLLATGARVQVRAEILRSLEELQKAQKQVQKGAAKILEAQDVKEAQQMLLSHQKHLEQLRAKRSEAEQQVLRVCHLQTEEKPSDSLQMLERVLHSVDETVEQEETILQETLAAWQDLERQLEALEAFVSRADIALRRDCAFSSLEGLTAKLEQARDLHKQSEEQCSQVELLLKEAAEIRLGSSNRIRLQEQTRVLQKQVGRVRASVTDNAQQLETIKSQWEEFNNRIHILSTWISERGEELVSLRAGTLTLQQQESAMKAVEAGLQERTEVLPLLETESCSLGQFISPEEAARMRARLMQVGQEWEELQESVERVGGDLEQRTAHLHRFTQDLEQARTSLQKLGDKLEQPVTSCASSSDAYRALEDHQDEAQSLEQLRQAVAALSGAAQRLSDREQAEGDIVALQHQLEEHLRQAGDKQVLLENLQSLWQRYEKELSSLMSWLERSEFACSPVALCLSVDKTKLQTQLCALQDLQSETVAQESFHQDLLSLAASLHLTASREQVKELSAHVEQLEERWREQVQMVLKRMQQLQTHMEMVEQFEQTLAEFSHWSKSFLSDLHTFSQVDITDLVTADTQTKEAEAMLQNKEGTRASLEQRVASLSGTCNADELPLLRRRWDTSLQPCLEAQQLLEHRRSCLGQLEAFLEGRGATASLLQGTRQALEGAGSFDRAQAEPLRQELESAAADVCRLDVQAVSLDSSLSKARWQLCGEGAGPRITCRALVEALTMSMEDVQNLLGTRQSEAEALGALWTAFRQRKEQLLLVLREVEEKASGQSLQEPSLQELQHRLRFFNELEEELLLHQHEVQWVRERGQQLAQRDAELAGEALREVGLVEIAWEEAQRTLTDRQAQSSLLLDNLRDFQNLKSSINNMVEKAAGVAEIRWPLKDQEDVRRELSRHEAAKMEMGHCQEELDLLTSRGKHLLGELSSIPDCEPQMIKQDLDAVLEQWLDVSERIDDNIKHLGRSAALWAELQVRAEDIDSWAGSVAAELSKRVTNLSDSQQTEQFLSELQVEMQSKEQELEAMHENVCELKELTCSQDTPTQLQVLEAKLRKKLEHIQGLLKQTSTSLEDFCSQKQELENFISQMTRQLQEVEDSLSALPQGPDEEDICRVKEHQKELQALRINTDSMRDSLGSLCRRFPTEDLVFLGTALADLSKRSEAAHLSCSRTLGSLQDGLQQHFTELVNSFHMWLLVLKEGVKECSDQSGDIAAVRDKLQRLKGALEQVDEGKGWLTRVCEEGKKLLLHLPKTNTAQVHQQISTSQQEWVNFVEQCHHNQRVLEEVIAQLDRFETRLEDLSEWLQQKERGIHAELSNQSQHLLPETEELEKMEVFVKELLKERDAFDRLCREAQSLSEAGRGAGGEVRAAVQLQTQHQALLKSMQEQLRSHQLALQEHRAFEESLHSAWAWLKDLQDRLADLDNTIGSRTALEQRLVLVQDVLLLKSEGEVKLNMAVGKAEQLLRSSRVEPGQEAEQEVGQGARQEAIRSQLQELKDAWTSMQVKLMGCHSRLQWTVSQCNSFKVSEAKLLQWMEVMEREAETSAAPPPGLKEKAVHLERLRAALADVEHHEDALSELTQLGAELRAKTADSTFREEACAELRVQFDDIAAIVKDKVRQAEESLVEHERYAEAVRDLTDWLASAREELQRWAEPTGDPASLQRRLTKVQELIDSRQQGRERLRSVQRSTAFVPESTDQGGPQRAWEEWEGAALRARDTLRDALARADGSEREFRVLEAQLEQELETFRGQLCALTAVSPGGQASPAGAAQCFFDTVEGLLRMEPLTDSLQSQLNSLCRFPKDLHSHSERVSSLIKEYNSLQAAKECQNKEKFLEQQLRTAFRDFQQWLVNAKINTAKCFDVPQSIGEASAALLKVQVRHNTYLGVSVVECRLHVELLLWVTHPRNVTFDLSLRLQEFLSDKEQGQSKLDAVVVSGELLSSIVSKDRVDTIQAKVTSARDDWKSFISNLLKRETALQNLQAQMKDLESSAEPLQSWLTGTESAVQESSTRLHDLSAKRQELHKLQVLRPACGGSVERNRVPSCNFRQGQQSVLEEIASQEGQLSCLREKALLLWEGQAAGKAFMHRVGQLSAQYLALSNLTKEKASRVDRIVSEHQLFSQGLKELQGWVVDANDALQTFRSPTADKNVLDQRMIKLEALLATRQEKEIQLKMLITRGESVQRNTSPEGVPVVRKQIQDLKDSWDSLLSASIQCKSQLEGALSQWTSYQEDVRHFLAWMEAVEMGLGSTDKQYSEMRDKTANLGKAKLLYEEVLSHRSPLETIAMKGADMSEHGATQLEVQELQERYAAVRDKAKAAVSRAEELVLTHQEYQRGLHILEDWLEQEQERLGRCSTLEGNVEALESTLQELQELQERCSAGEALMASVLASREQVIPWGLPQIEDRALETVQQDWQSYQARLTENLTRFTSTLDRLRQMEQQFRHLDCWLTDMEAKSQMRSHRRSDRTTKEHLLQQHKGWQEEALRHQEQVEGLAQQVLEEVHLSSHGSAQAAQLTARYHALLLQLAESVRQLQEEIRSIEEAHGVFSTFSDWLSTVQKRFQTAVAGIDLLDRVAMERKMKELEVRAPGRHERGDVEQGHSFLKAMREKTERASSFLGDTEAEELRAQVAARLSQLEGLMGALRVEHSGLEKHLLLAKEFLDKYKAQAQWVAEMKAVLSCPVEAKAELFQKKAQLAKYKVATAGDVSSVFVGMLTGHGRNMGAEGVGPWLQSIQLMVESHEAAVSCVVEKGGALLDSVCDTSISNNVARLQEDYQELHATAVMSRRMVVSDPTQSSTMEGAAQQLAGHKALMEEVAGFEERLSSLKERGDELVASCADTVQARLRQQIQAHQQGTRDSYSAICSTAQRVYQSLDRELQKHVGHQDALLQCQAWLSTVQEELLDVQPPVSLQEALQQVKHDRALQEQASTYLDLVCSVCDLSEGTVRDTASKIQQIKIILLSLTLQIEERMSISQDLAESWREIREQRTELEAHFQDVEQQLQNLSRRPAELELKIAENMLLQAKEFLQQLQADGSTLTHMTENVSRLTEGRDSPEHTEVEKLHRTWQELCLGAENHMGRMEEDVQRARAYHKCISEVEMLFGQMFKEWDILARTDTENSSEHLEELRKLATLLEEQRVTLDKLKDQRQKVIQHLNLEDKELVKEQVGHFEQRWAQLEGIVKKKIQDSALMLEDLCQVESRLREAREWVEEQQPALSEAMKMSPPPELAQSFLFDHLSICSELEAKQLVLTQAMSDADRLLANLGLDERQRLQQLITDTQAELDSLSTRVVQRRKNLSKAFTEKTQFLQALGQAMAWIQQNRRKALVEDHVALLPDDLSKQARLCRCVQSSLRAYQSELASLWSQGRDLMKNATEDEKAEMLAKLQELQNMFEAALQKCAERLQELEKILVSRKYFKMDLDRTCQWLKQADIVTFPEINMMSSDTELYLQLTKYQRILEQATEYENLLLIVQRAGQEILPTLNQVDHCYLDEKLNALPQQYNNILALAKEKREQIQQTILGRKEYASFIEVTFKAVKELEDQFAHLEKQPVGLEMEELVQLRDDYKSLLSDLTHLGLAVSELNQKKEGFCSTGQPWRPKEIAQLVSLHRRLERLLKQRVAGLDGALESFEEHRALLEKFHSELNVTKDQVTKVKTETQLEEEGLKKCHTMAGSLQEAGFHLKRLMEKVKNLDHHVDPISLQMSQQQADTWQEELQSLQAAVRQQIMECEDHIVQSRDFETEARRTLNWLRQVKDELNTTKVLDVEVEKVKEEIRKQQTVQEEMQSRLRIVAALSTKERQKFISANEQVPDQMESSLEEMAKMEAEATLQRVLELLSENNSATQAAGVWLDKAQVFLEDASFGVDVEKCEEILQEQDNIVGGEHSFLGHLHELQVLTEQLKTLICPSACETFSLRVNALQQKGVEISKQLRCHQDLLSSCVTQWKSYQDARQATVDLMNEAEQKLVEFSTAKAATSQEAWVKLQDHKALISLLDSFRDGLAELEERAVQLGRVGSDASRASLTRSVTAAWQRWTRLRTIAQEQEKSLEATAHEWSSFEEKMDKVRAVAEDLQGRVPDGSVEKASKASLQTLLEYHDSFTQEVEREHSALALLRQYALSLPQAMPLTAATPISAQTELPVVQEIQNMQEHYDSLVQQVRRTRAQVQQELKEQQEVERELGLVKSWVQDVQGLLLSAPTDEDSLLQELEVVHKEVLSHRKNVEKIAEQQHTKYLDLNTILPSEMSMQIAEVTLALSTVDEQMRIISVKLKEKATDISQAKEETKALREELESCGQTLVELDGAVRDFGEQNPLLSRQLVDAVAKLSEIHHHTARLADYRTIRLKKASSLFHEFNEMLQVVVGWTERAEVLLKDRVVWSSSSQLQEQISIYQLVLQESRDVHVDLDAMTERASLLSEVLQADVMSQQVSKLSRHTEELQQNMRTRLQSLQDALKDMEKLEQEVSALHEALESAQVTLTSPELAQLSLKEQLAQRQHLLADMENLKQQVQAMQVCQSALRVPEEAVTSLPICRTALGLTHEASQLQHTAIQQCNILQELAQKIRGYQEQIASLNSKCKMLTVKAKHATMLLTVAEVEELSEGLDELDPEVLPEHPGPHSSVVMMTAGRCHTLLSPVTEESGEEGTNSEISSPPACRSPSPVANADASLNQEAQVRPPTTRVPLQDLYDSPIECVATTNLDDLQRSWETLKNVNPLLNDVPGKDSVTIKISHLAAEERTTEKLPTVKNRAKINCWASKYQWLPTPPGHCTVISEKQKTLYEALERQQSYQDALQSISTKMESVEVRLNKGPGDDRSPESQMAAHQALMDDILMLQDEINELQACFAEELSSDALEADTADQLAMQSTLTVLAERMATIRMKASGKRQLLEDISRVSSKPPERLSDQLEEQRQAQALQRYHSEADELDHWLLSTRAALSSARRPRTNDMEMDMEEQLIDCQEAEPGESNKRWVGGRCLFVAHPVTRTVALSLAPSSTLSERYNTALEASAETPGACYGPGANQGVRRRGRLRTPLLLKHLRADGGMFELASLFLLLQNMLLEMEQKVTMLSELSVHSESLLLEGGAHTRHEAEQLALKLHTLKDSLLELQRMLQDKQLDLQGSVQEQDVSEPDSGISQNPSIQDWLSQARSSRCQHHLDDLQRQKELGEHIAQQKELLQFVTSVGEELLSQQTTPTSTRVTDSVPPKLDLEHEGRLRLASLSRHLSSKLQLLQDLIEQEASEPVFSKTGRVSLPSSAVLQAEPPVQGKSSLKALFRDFNQAIQEASSQPRGPEKQSHLLQERLYAALSAATSWLDGVESSLFSGPVLLTQNAETRLYSQEVLQKDVQEVEEEVARCKELMVDSQGLCGKDQALMEEALNILQVWLGAMASVLEKCCENTRSRLQEFSAFQTELRLLFTALAESKQHTVIRLAEVHSQPTPKQTEIITEAEESLRELEQRVTELKYKGETLQPDQICTQELLKLQEAYEEVVEAVGLHRSSLNQNLTLKAQGDQALQDLVDLLDTAQDKMAADQKMMASSVEEVHSLLDKHKEFFQGLESHMILTESLFLRIQSFMKPWENQALEETLAQVQGVLKQAHKRGVELEHVLESWSHLEEKYQALLRQLEAVEANIPTVGLVEETEERLAERIDLYQSLKGSLAEWQPELYQVLEDGKRLLLTVCCSGLEQQLTQLAEHWLSCTTRVNKELHRLDSTLKHCVKYQSESAQLNQWLRSALERLEFWAAQSVTVPMELETVRDHLYAFLGFSKEVDAKSSLKASVLSTGSQLLRLKRVDTATLRSALAQLDTQWAELMARIPVVQEKLHQLQMEKLASRHAITELMSWISLMEKVIEEDEEKINEAVGSEVIQGYLQKYKGFKIDLNCKQLTVDFVNQSVLQISSQDVESKRSDKTDFAERLGAMNRRWQILQGLISEKTQLLEGLLESWMEYENSLQNLKTWFDVQEDKLKKKQQIEDLASVQNALKDCQELEEMIKKKQKDVGKVEEQGHSLILNKKEEAGAVVLEAFQDVSHTWANLDHLTEQLKMSLQMVLDQWNLYKCLLEEINGYLMEGRYSVSRFRLLTGSLEAVRGQNLQEELEKQENSLRKFSSITQQLLKECQTPIADELNYTLNNISLRWNGLMEEVTEQLRSSKALQQLWQRYQELYSQTATAIQQQEEQADGVLEASYNQDFADKGLLFWVQKCSELLQAQQPIQNSLQVLHELGEQLRGQVDSSAIAALQSDHFSLTQRLAAVEKALCRQQAVLQAAVQDCERFSEQLDSLNRCVVEAELVLKGQDPSDSTEQSIIHARMEELKGQILKLSSMTPDLQRLNELGYRLPLSDTEIKHVQKLNRDWAMASAQATERLHKLQSIHLEHQTFSEKCKTWMEFLAETEERLVSEICGNYQSLLEQQRAHEAEMLSQHQILRSMVNEGQQPLEQGDINEREEFYLKLTQLSSQWQGMVHYSQHRRGTIDLLVRHWQQYREMFHKLHRWLADTAQQVDGYLQGVPVPLQQIHSMLDEVQRKEKAMQRQQGCYIMILEVGRHLLLSADSRVEAELQAELTDMQERWRHVSTRLDECRREMDHLLKVGPVTSYPTMLILLHKLPQVAHPPPNEWDRCEKGIGGLLEKLRAFKRKLSLPLPDHQDALHSEQMRCK</sequence>
<dbReference type="CDD" id="cd00176">
    <property type="entry name" value="SPEC"/>
    <property type="match status" value="1"/>
</dbReference>
<feature type="region of interest" description="Disordered" evidence="8">
    <location>
        <begin position="2883"/>
        <end position="2903"/>
    </location>
</feature>